<name>A0ABQ1XA78_9BACT</name>
<keyword evidence="2" id="KW-1185">Reference proteome</keyword>
<gene>
    <name evidence="1" type="ORF">GCM10011378_41830</name>
</gene>
<dbReference type="EMBL" id="BMGS01000016">
    <property type="protein sequence ID" value="GGG61426.1"/>
    <property type="molecule type" value="Genomic_DNA"/>
</dbReference>
<dbReference type="RefSeq" id="WP_188559809.1">
    <property type="nucleotide sequence ID" value="NZ_BMGS01000016.1"/>
</dbReference>
<proteinExistence type="predicted"/>
<comment type="caution">
    <text evidence="1">The sequence shown here is derived from an EMBL/GenBank/DDBJ whole genome shotgun (WGS) entry which is preliminary data.</text>
</comment>
<sequence length="77" mass="9358">MTIKEFQHVVFRLSNTCFVRHWMNWKERSEPPYYMAFTLIDWEGQPLQPYLGDLERYGPHTIESIGVNTIYIFERTE</sequence>
<dbReference type="Proteomes" id="UP000601361">
    <property type="component" value="Unassembled WGS sequence"/>
</dbReference>
<evidence type="ECO:0000313" key="1">
    <source>
        <dbReference type="EMBL" id="GGG61426.1"/>
    </source>
</evidence>
<protein>
    <submittedName>
        <fullName evidence="1">Uncharacterized protein</fullName>
    </submittedName>
</protein>
<organism evidence="1 2">
    <name type="scientific">Hymenobacter glacieicola</name>
    <dbReference type="NCBI Taxonomy" id="1562124"/>
    <lineage>
        <taxon>Bacteria</taxon>
        <taxon>Pseudomonadati</taxon>
        <taxon>Bacteroidota</taxon>
        <taxon>Cytophagia</taxon>
        <taxon>Cytophagales</taxon>
        <taxon>Hymenobacteraceae</taxon>
        <taxon>Hymenobacter</taxon>
    </lineage>
</organism>
<evidence type="ECO:0000313" key="2">
    <source>
        <dbReference type="Proteomes" id="UP000601361"/>
    </source>
</evidence>
<reference evidence="2" key="1">
    <citation type="journal article" date="2019" name="Int. J. Syst. Evol. Microbiol.">
        <title>The Global Catalogue of Microorganisms (GCM) 10K type strain sequencing project: providing services to taxonomists for standard genome sequencing and annotation.</title>
        <authorList>
            <consortium name="The Broad Institute Genomics Platform"/>
            <consortium name="The Broad Institute Genome Sequencing Center for Infectious Disease"/>
            <person name="Wu L."/>
            <person name="Ma J."/>
        </authorList>
    </citation>
    <scope>NUCLEOTIDE SEQUENCE [LARGE SCALE GENOMIC DNA]</scope>
    <source>
        <strain evidence="2">CGMCC 1.12990</strain>
    </source>
</reference>
<accession>A0ABQ1XA78</accession>